<dbReference type="AlphaFoldDB" id="A0A285J0L0"/>
<keyword evidence="3 7" id="KW-0732">Signal</keyword>
<feature type="signal peptide" evidence="7">
    <location>
        <begin position="1"/>
        <end position="23"/>
    </location>
</feature>
<feature type="region of interest" description="Disordered" evidence="5">
    <location>
        <begin position="246"/>
        <end position="268"/>
    </location>
</feature>
<dbReference type="NCBIfam" id="TIGR01167">
    <property type="entry name" value="LPXTG_anchor"/>
    <property type="match status" value="1"/>
</dbReference>
<evidence type="ECO:0000256" key="3">
    <source>
        <dbReference type="ARBA" id="ARBA00022729"/>
    </source>
</evidence>
<keyword evidence="4" id="KW-0572">Peptidoglycan-anchor</keyword>
<evidence type="ECO:0000256" key="1">
    <source>
        <dbReference type="ARBA" id="ARBA00022512"/>
    </source>
</evidence>
<evidence type="ECO:0000259" key="8">
    <source>
        <dbReference type="Pfam" id="PF00746"/>
    </source>
</evidence>
<evidence type="ECO:0000313" key="9">
    <source>
        <dbReference type="EMBL" id="SNY53860.1"/>
    </source>
</evidence>
<gene>
    <name evidence="9" type="ORF">SAMN05421748_114192</name>
</gene>
<keyword evidence="6" id="KW-1133">Transmembrane helix</keyword>
<protein>
    <submittedName>
        <fullName evidence="9">LPXTG-motif cell wall anchor domain-containing protein/conserved repeat domain-containing protein</fullName>
    </submittedName>
</protein>
<dbReference type="Gene3D" id="2.60.40.10">
    <property type="entry name" value="Immunoglobulins"/>
    <property type="match status" value="2"/>
</dbReference>
<accession>A0A285J0L0</accession>
<feature type="chain" id="PRO_5039516766" evidence="7">
    <location>
        <begin position="24"/>
        <end position="327"/>
    </location>
</feature>
<evidence type="ECO:0000313" key="10">
    <source>
        <dbReference type="Proteomes" id="UP000219612"/>
    </source>
</evidence>
<feature type="transmembrane region" description="Helical" evidence="6">
    <location>
        <begin position="300"/>
        <end position="319"/>
    </location>
</feature>
<reference evidence="9 10" key="1">
    <citation type="submission" date="2017-09" db="EMBL/GenBank/DDBJ databases">
        <authorList>
            <person name="Ehlers B."/>
            <person name="Leendertz F.H."/>
        </authorList>
    </citation>
    <scope>NUCLEOTIDE SEQUENCE [LARGE SCALE GENOMIC DNA]</scope>
    <source>
        <strain evidence="9 10">CGMCC 4.6857</strain>
    </source>
</reference>
<dbReference type="InterPro" id="IPR019931">
    <property type="entry name" value="LPXTG_anchor"/>
</dbReference>
<dbReference type="EMBL" id="OBDY01000014">
    <property type="protein sequence ID" value="SNY53860.1"/>
    <property type="molecule type" value="Genomic_DNA"/>
</dbReference>
<name>A0A285J0L0_9ACTN</name>
<dbReference type="SUPFAM" id="SSF49478">
    <property type="entry name" value="Cna protein B-type domain"/>
    <property type="match status" value="1"/>
</dbReference>
<proteinExistence type="predicted"/>
<evidence type="ECO:0000256" key="6">
    <source>
        <dbReference type="SAM" id="Phobius"/>
    </source>
</evidence>
<dbReference type="RefSeq" id="WP_097323265.1">
    <property type="nucleotide sequence ID" value="NZ_OBDY01000014.1"/>
</dbReference>
<dbReference type="InterPro" id="IPR013783">
    <property type="entry name" value="Ig-like_fold"/>
</dbReference>
<keyword evidence="6" id="KW-0812">Transmembrane</keyword>
<feature type="domain" description="Gram-positive cocci surface proteins LPxTG" evidence="8">
    <location>
        <begin position="285"/>
        <end position="323"/>
    </location>
</feature>
<keyword evidence="10" id="KW-1185">Reference proteome</keyword>
<keyword evidence="6" id="KW-0472">Membrane</keyword>
<keyword evidence="1" id="KW-0134">Cell wall</keyword>
<dbReference type="Pfam" id="PF00746">
    <property type="entry name" value="Gram_pos_anchor"/>
    <property type="match status" value="1"/>
</dbReference>
<evidence type="ECO:0000256" key="7">
    <source>
        <dbReference type="SAM" id="SignalP"/>
    </source>
</evidence>
<evidence type="ECO:0000256" key="2">
    <source>
        <dbReference type="ARBA" id="ARBA00022525"/>
    </source>
</evidence>
<dbReference type="Proteomes" id="UP000219612">
    <property type="component" value="Unassembled WGS sequence"/>
</dbReference>
<keyword evidence="2" id="KW-0964">Secreted</keyword>
<evidence type="ECO:0000256" key="4">
    <source>
        <dbReference type="ARBA" id="ARBA00023088"/>
    </source>
</evidence>
<dbReference type="GO" id="GO:0005975">
    <property type="term" value="P:carbohydrate metabolic process"/>
    <property type="evidence" value="ECO:0007669"/>
    <property type="project" value="UniProtKB-ARBA"/>
</dbReference>
<sequence length="327" mass="32479">MNTALKVAAVIAAAGLSSAGLFAASPAVAADLPDLKVTVAVTPAKASYAVGDAITTTFTITNAGGATAKNVRDYGGDGTGVDRAGGLNAGPFDLGPGESRDVEWKGVVNQAAYRLGHASGAFEFTNDAGEANRADNIGRYRFAVPGGRGVMEIKAFIDVRNDWDSEQPGLAGAEVIVSDDATGAKVTSGKTDAKGLVRFTGLAPQDYQVGVTGWKLRGDDPASTRVQVQADQVASAVLAILPGSEATTGPSATASPSTSASASPSPSVSASAIASASPAASASPTDAAALPITGSSSGPLFAVGAAVLVAGGLAVAAVYRRRRRFIA</sequence>
<organism evidence="9 10">
    <name type="scientific">Paractinoplanes atraurantiacus</name>
    <dbReference type="NCBI Taxonomy" id="1036182"/>
    <lineage>
        <taxon>Bacteria</taxon>
        <taxon>Bacillati</taxon>
        <taxon>Actinomycetota</taxon>
        <taxon>Actinomycetes</taxon>
        <taxon>Micromonosporales</taxon>
        <taxon>Micromonosporaceae</taxon>
        <taxon>Paractinoplanes</taxon>
    </lineage>
</organism>
<dbReference type="OrthoDB" id="9773411at2"/>
<evidence type="ECO:0000256" key="5">
    <source>
        <dbReference type="SAM" id="MobiDB-lite"/>
    </source>
</evidence>